<dbReference type="Proteomes" id="UP000233837">
    <property type="component" value="Unassembled WGS sequence"/>
</dbReference>
<organism evidence="1 2">
    <name type="scientific">Dendrobium catenatum</name>
    <dbReference type="NCBI Taxonomy" id="906689"/>
    <lineage>
        <taxon>Eukaryota</taxon>
        <taxon>Viridiplantae</taxon>
        <taxon>Streptophyta</taxon>
        <taxon>Embryophyta</taxon>
        <taxon>Tracheophyta</taxon>
        <taxon>Spermatophyta</taxon>
        <taxon>Magnoliopsida</taxon>
        <taxon>Liliopsida</taxon>
        <taxon>Asparagales</taxon>
        <taxon>Orchidaceae</taxon>
        <taxon>Epidendroideae</taxon>
        <taxon>Malaxideae</taxon>
        <taxon>Dendrobiinae</taxon>
        <taxon>Dendrobium</taxon>
    </lineage>
</organism>
<protein>
    <submittedName>
        <fullName evidence="1">Uncharacterized protein</fullName>
    </submittedName>
</protein>
<dbReference type="AlphaFoldDB" id="A0A2I0WYH7"/>
<reference evidence="1 2" key="2">
    <citation type="journal article" date="2017" name="Nature">
        <title>The Apostasia genome and the evolution of orchids.</title>
        <authorList>
            <person name="Zhang G.Q."/>
            <person name="Liu K.W."/>
            <person name="Li Z."/>
            <person name="Lohaus R."/>
            <person name="Hsiao Y.Y."/>
            <person name="Niu S.C."/>
            <person name="Wang J.Y."/>
            <person name="Lin Y.C."/>
            <person name="Xu Q."/>
            <person name="Chen L.J."/>
            <person name="Yoshida K."/>
            <person name="Fujiwara S."/>
            <person name="Wang Z.W."/>
            <person name="Zhang Y.Q."/>
            <person name="Mitsuda N."/>
            <person name="Wang M."/>
            <person name="Liu G.H."/>
            <person name="Pecoraro L."/>
            <person name="Huang H.X."/>
            <person name="Xiao X.J."/>
            <person name="Lin M."/>
            <person name="Wu X.Y."/>
            <person name="Wu W.L."/>
            <person name="Chen Y.Y."/>
            <person name="Chang S.B."/>
            <person name="Sakamoto S."/>
            <person name="Ohme-Takagi M."/>
            <person name="Yagi M."/>
            <person name="Zeng S.J."/>
            <person name="Shen C.Y."/>
            <person name="Yeh C.M."/>
            <person name="Luo Y.B."/>
            <person name="Tsai W.C."/>
            <person name="Van de Peer Y."/>
            <person name="Liu Z.J."/>
        </authorList>
    </citation>
    <scope>NUCLEOTIDE SEQUENCE [LARGE SCALE GENOMIC DNA]</scope>
    <source>
        <tissue evidence="1">The whole plant</tissue>
    </source>
</reference>
<sequence>MLFFLRREDESIFRSLYVNNGGTLGSTGAQLFLSLSSFPLGLKDVVVVRSADVTVFSMEDASITLRIHKSYAQAVGGMDHGHSDSFA</sequence>
<gene>
    <name evidence="1" type="ORF">MA16_Dca024671</name>
</gene>
<proteinExistence type="predicted"/>
<keyword evidence="2" id="KW-1185">Reference proteome</keyword>
<dbReference type="EMBL" id="KZ502321">
    <property type="protein sequence ID" value="PKU80697.1"/>
    <property type="molecule type" value="Genomic_DNA"/>
</dbReference>
<reference evidence="1 2" key="1">
    <citation type="journal article" date="2016" name="Sci. Rep.">
        <title>The Dendrobium catenatum Lindl. genome sequence provides insights into polysaccharide synthase, floral development and adaptive evolution.</title>
        <authorList>
            <person name="Zhang G.Q."/>
            <person name="Xu Q."/>
            <person name="Bian C."/>
            <person name="Tsai W.C."/>
            <person name="Yeh C.M."/>
            <person name="Liu K.W."/>
            <person name="Yoshida K."/>
            <person name="Zhang L.S."/>
            <person name="Chang S.B."/>
            <person name="Chen F."/>
            <person name="Shi Y."/>
            <person name="Su Y.Y."/>
            <person name="Zhang Y.Q."/>
            <person name="Chen L.J."/>
            <person name="Yin Y."/>
            <person name="Lin M."/>
            <person name="Huang H."/>
            <person name="Deng H."/>
            <person name="Wang Z.W."/>
            <person name="Zhu S.L."/>
            <person name="Zhao X."/>
            <person name="Deng C."/>
            <person name="Niu S.C."/>
            <person name="Huang J."/>
            <person name="Wang M."/>
            <person name="Liu G.H."/>
            <person name="Yang H.J."/>
            <person name="Xiao X.J."/>
            <person name="Hsiao Y.Y."/>
            <person name="Wu W.L."/>
            <person name="Chen Y.Y."/>
            <person name="Mitsuda N."/>
            <person name="Ohme-Takagi M."/>
            <person name="Luo Y.B."/>
            <person name="Van de Peer Y."/>
            <person name="Liu Z.J."/>
        </authorList>
    </citation>
    <scope>NUCLEOTIDE SEQUENCE [LARGE SCALE GENOMIC DNA]</scope>
    <source>
        <tissue evidence="1">The whole plant</tissue>
    </source>
</reference>
<evidence type="ECO:0000313" key="2">
    <source>
        <dbReference type="Proteomes" id="UP000233837"/>
    </source>
</evidence>
<name>A0A2I0WYH7_9ASPA</name>
<evidence type="ECO:0000313" key="1">
    <source>
        <dbReference type="EMBL" id="PKU80697.1"/>
    </source>
</evidence>
<accession>A0A2I0WYH7</accession>